<dbReference type="Proteomes" id="UP000289738">
    <property type="component" value="Chromosome B08"/>
</dbReference>
<dbReference type="Gene3D" id="3.40.50.150">
    <property type="entry name" value="Vaccinia Virus protein VP39"/>
    <property type="match status" value="1"/>
</dbReference>
<evidence type="ECO:0000256" key="1">
    <source>
        <dbReference type="ARBA" id="ARBA00022490"/>
    </source>
</evidence>
<evidence type="ECO:0000256" key="3">
    <source>
        <dbReference type="ARBA" id="ARBA00022679"/>
    </source>
</evidence>
<evidence type="ECO:0000313" key="6">
    <source>
        <dbReference type="Proteomes" id="UP000289738"/>
    </source>
</evidence>
<dbReference type="Pfam" id="PF02527">
    <property type="entry name" value="GidB"/>
    <property type="match status" value="1"/>
</dbReference>
<protein>
    <submittedName>
        <fullName evidence="5">Uncharacterized protein</fullName>
    </submittedName>
</protein>
<dbReference type="PANTHER" id="PTHR31760">
    <property type="entry name" value="S-ADENOSYL-L-METHIONINE-DEPENDENT METHYLTRANSFERASES SUPERFAMILY PROTEIN"/>
    <property type="match status" value="1"/>
</dbReference>
<name>A0A444Y3N5_ARAHY</name>
<keyword evidence="1" id="KW-0963">Cytoplasm</keyword>
<comment type="caution">
    <text evidence="5">The sequence shown here is derived from an EMBL/GenBank/DDBJ whole genome shotgun (WGS) entry which is preliminary data.</text>
</comment>
<evidence type="ECO:0000256" key="2">
    <source>
        <dbReference type="ARBA" id="ARBA00022552"/>
    </source>
</evidence>
<keyword evidence="2" id="KW-0698">rRNA processing</keyword>
<proteinExistence type="predicted"/>
<feature type="region of interest" description="Disordered" evidence="4">
    <location>
        <begin position="232"/>
        <end position="252"/>
    </location>
</feature>
<dbReference type="AlphaFoldDB" id="A0A444Y3N5"/>
<sequence>MNLTTVKDTDEVVERYVEESLAILPPLRDCYRTCCGGAPSHENLGLVDVETGAGLPGVVFAIACPDLKLESNMAFVGRLHLWMIGVCQPVPCPMAPSSPSFSLASSLLHVFCASLPPLNTVSIGNVVEEGGEDCLVGKAQRKEAVLGFNEVEEGVGNATSMASQSSRSGRIRSPTKELVAPCTRRCLTQYRLSTPGMTSSKAGNKPYNRKCSYLPTIAAHILQRFMNWKPLTPRSDTSSASSSASSSSPSSPPIIWFISNSSLSAPSSSLN</sequence>
<dbReference type="PANTHER" id="PTHR31760:SF0">
    <property type="entry name" value="S-ADENOSYL-L-METHIONINE-DEPENDENT METHYLTRANSFERASES SUPERFAMILY PROTEIN"/>
    <property type="match status" value="1"/>
</dbReference>
<dbReference type="GO" id="GO:0070043">
    <property type="term" value="F:rRNA (guanine-N7-)-methyltransferase activity"/>
    <property type="evidence" value="ECO:0007669"/>
    <property type="project" value="TreeGrafter"/>
</dbReference>
<dbReference type="STRING" id="3818.A0A444Y3N5"/>
<reference evidence="5 6" key="1">
    <citation type="submission" date="2019-01" db="EMBL/GenBank/DDBJ databases">
        <title>Sequencing of cultivated peanut Arachis hypogaea provides insights into genome evolution and oil improvement.</title>
        <authorList>
            <person name="Chen X."/>
        </authorList>
    </citation>
    <scope>NUCLEOTIDE SEQUENCE [LARGE SCALE GENOMIC DNA]</scope>
    <source>
        <strain evidence="6">cv. Fuhuasheng</strain>
        <tissue evidence="5">Leaves</tissue>
    </source>
</reference>
<accession>A0A444Y3N5</accession>
<dbReference type="InterPro" id="IPR003682">
    <property type="entry name" value="rRNA_ssu_MeTfrase_G"/>
</dbReference>
<feature type="compositionally biased region" description="Low complexity" evidence="4">
    <location>
        <begin position="238"/>
        <end position="252"/>
    </location>
</feature>
<dbReference type="EMBL" id="SDMP01000018">
    <property type="protein sequence ID" value="RYQ96571.1"/>
    <property type="molecule type" value="Genomic_DNA"/>
</dbReference>
<keyword evidence="6" id="KW-1185">Reference proteome</keyword>
<gene>
    <name evidence="5" type="ORF">Ahy_B08g092368</name>
</gene>
<keyword evidence="3" id="KW-0808">Transferase</keyword>
<evidence type="ECO:0000256" key="4">
    <source>
        <dbReference type="SAM" id="MobiDB-lite"/>
    </source>
</evidence>
<dbReference type="GO" id="GO:0005829">
    <property type="term" value="C:cytosol"/>
    <property type="evidence" value="ECO:0007669"/>
    <property type="project" value="TreeGrafter"/>
</dbReference>
<evidence type="ECO:0000313" key="5">
    <source>
        <dbReference type="EMBL" id="RYQ96571.1"/>
    </source>
</evidence>
<dbReference type="InterPro" id="IPR029063">
    <property type="entry name" value="SAM-dependent_MTases_sf"/>
</dbReference>
<organism evidence="5 6">
    <name type="scientific">Arachis hypogaea</name>
    <name type="common">Peanut</name>
    <dbReference type="NCBI Taxonomy" id="3818"/>
    <lineage>
        <taxon>Eukaryota</taxon>
        <taxon>Viridiplantae</taxon>
        <taxon>Streptophyta</taxon>
        <taxon>Embryophyta</taxon>
        <taxon>Tracheophyta</taxon>
        <taxon>Spermatophyta</taxon>
        <taxon>Magnoliopsida</taxon>
        <taxon>eudicotyledons</taxon>
        <taxon>Gunneridae</taxon>
        <taxon>Pentapetalae</taxon>
        <taxon>rosids</taxon>
        <taxon>fabids</taxon>
        <taxon>Fabales</taxon>
        <taxon>Fabaceae</taxon>
        <taxon>Papilionoideae</taxon>
        <taxon>50 kb inversion clade</taxon>
        <taxon>dalbergioids sensu lato</taxon>
        <taxon>Dalbergieae</taxon>
        <taxon>Pterocarpus clade</taxon>
        <taxon>Arachis</taxon>
    </lineage>
</organism>